<dbReference type="Proteomes" id="UP001549749">
    <property type="component" value="Unassembled WGS sequence"/>
</dbReference>
<dbReference type="InterPro" id="IPR038477">
    <property type="entry name" value="ASST_N_sf"/>
</dbReference>
<protein>
    <submittedName>
        <fullName evidence="2">Aryl-sulfate sulfotransferase</fullName>
    </submittedName>
</protein>
<dbReference type="PANTHER" id="PTHR35340">
    <property type="entry name" value="PQQ ENZYME REPEAT PROTEIN-RELATED"/>
    <property type="match status" value="1"/>
</dbReference>
<evidence type="ECO:0000259" key="1">
    <source>
        <dbReference type="Pfam" id="PF17425"/>
    </source>
</evidence>
<dbReference type="InterPro" id="IPR035391">
    <property type="entry name" value="Arylsulfotran_N"/>
</dbReference>
<comment type="caution">
    <text evidence="2">The sequence shown here is derived from an EMBL/GenBank/DDBJ whole genome shotgun (WGS) entry which is preliminary data.</text>
</comment>
<sequence length="595" mass="66092">MKSILFLASFICLVQACRKHQADTTPEDHTTQKILERMADSGYLLNSFIQEDAAYLFHFETEDVRIPVTDIKNISEDKALWKTQVTLRDGTVLTIPSKGDGLDFMVKEITLNPSGFNPLAAVADVWLPAAGRVKVTVYGKEGSSGTISHLCQSVTERQQVPVFGLYAGYDNTVQLTFTDKNGNERGSTKLHIKTNPLPIQNFPVPRTVTAQPQKMEPGLNLVSYPGESELDVSCPYMVDAEGEIRWILLLKNSPDLQRFGAAIGLKRRKNGNFLSGDGQLHRIVELDMFGKLIKQWDLSKLNYTFHHEVAEAANGNFLITVSKSGARLVNGNPRINDHIIELDPASGAVVKEWDLSKMLDTSRYEKSDGITPPMFSQSPGNWAHNNGVTELGDDLLITMRYQGLASFTRTGNLRWIISPHQGWSEPYRKFLLRPVDEEGHLLTDTKVITGEAAAPGFDWAWGPHTPVSLPNGNILVFDNGFNRHFIPNAQTANYSRVVAYRVDEAKGTIQQLWSYGQSRGLQGFSQALSGVQYLKQTGHVLFCPGMGVSTSKGYGGRVVEIDPLTKEVIFDLEITAPSNTAFHRVTRIPLYPDNI</sequence>
<gene>
    <name evidence="2" type="ORF">ABR189_29210</name>
</gene>
<organism evidence="2 3">
    <name type="scientific">Chitinophaga defluvii</name>
    <dbReference type="NCBI Taxonomy" id="3163343"/>
    <lineage>
        <taxon>Bacteria</taxon>
        <taxon>Pseudomonadati</taxon>
        <taxon>Bacteroidota</taxon>
        <taxon>Chitinophagia</taxon>
        <taxon>Chitinophagales</taxon>
        <taxon>Chitinophagaceae</taxon>
        <taxon>Chitinophaga</taxon>
    </lineage>
</organism>
<evidence type="ECO:0000313" key="3">
    <source>
        <dbReference type="Proteomes" id="UP001549749"/>
    </source>
</evidence>
<dbReference type="PROSITE" id="PS51257">
    <property type="entry name" value="PROKAR_LIPOPROTEIN"/>
    <property type="match status" value="1"/>
</dbReference>
<dbReference type="RefSeq" id="WP_354664068.1">
    <property type="nucleotide sequence ID" value="NZ_JBEXAC010000004.1"/>
</dbReference>
<accession>A0ABV2TEN7</accession>
<dbReference type="EMBL" id="JBEXAC010000004">
    <property type="protein sequence ID" value="MET7001496.1"/>
    <property type="molecule type" value="Genomic_DNA"/>
</dbReference>
<dbReference type="Pfam" id="PF17425">
    <property type="entry name" value="Arylsulfotran_N"/>
    <property type="match status" value="1"/>
</dbReference>
<proteinExistence type="predicted"/>
<dbReference type="SUPFAM" id="SSF63829">
    <property type="entry name" value="Calcium-dependent phosphotriesterase"/>
    <property type="match status" value="1"/>
</dbReference>
<feature type="domain" description="Arylsulfotransferase N-terminal" evidence="1">
    <location>
        <begin position="109"/>
        <end position="193"/>
    </location>
</feature>
<dbReference type="PANTHER" id="PTHR35340:SF10">
    <property type="entry name" value="CYTOPLASMIC PROTEIN"/>
    <property type="match status" value="1"/>
</dbReference>
<dbReference type="Pfam" id="PF05935">
    <property type="entry name" value="Arylsulfotrans"/>
    <property type="match status" value="1"/>
</dbReference>
<keyword evidence="3" id="KW-1185">Reference proteome</keyword>
<reference evidence="2 3" key="1">
    <citation type="submission" date="2024-06" db="EMBL/GenBank/DDBJ databases">
        <title>Chitinophaga defluvii sp. nov., isolated from municipal sewage.</title>
        <authorList>
            <person name="Zhang L."/>
        </authorList>
    </citation>
    <scope>NUCLEOTIDE SEQUENCE [LARGE SCALE GENOMIC DNA]</scope>
    <source>
        <strain evidence="2 3">H8</strain>
    </source>
</reference>
<dbReference type="InterPro" id="IPR053143">
    <property type="entry name" value="Arylsulfate_ST"/>
</dbReference>
<name>A0ABV2TEN7_9BACT</name>
<dbReference type="InterPro" id="IPR010262">
    <property type="entry name" value="Arylsulfotransferase_bact"/>
</dbReference>
<evidence type="ECO:0000313" key="2">
    <source>
        <dbReference type="EMBL" id="MET7001496.1"/>
    </source>
</evidence>
<dbReference type="Gene3D" id="2.60.40.3100">
    <property type="entry name" value="Arylsulphate sulphotransferase monomer, N-terminal domain"/>
    <property type="match status" value="1"/>
</dbReference>